<feature type="compositionally biased region" description="Low complexity" evidence="1">
    <location>
        <begin position="248"/>
        <end position="258"/>
    </location>
</feature>
<keyword evidence="2" id="KW-1133">Transmembrane helix</keyword>
<comment type="caution">
    <text evidence="4">The sequence shown here is derived from an EMBL/GenBank/DDBJ whole genome shotgun (WGS) entry which is preliminary data.</text>
</comment>
<feature type="compositionally biased region" description="Basic and acidic residues" evidence="1">
    <location>
        <begin position="292"/>
        <end position="313"/>
    </location>
</feature>
<keyword evidence="2" id="KW-0472">Membrane</keyword>
<feature type="compositionally biased region" description="Basic and acidic residues" evidence="1">
    <location>
        <begin position="114"/>
        <end position="123"/>
    </location>
</feature>
<name>A0A9P6ULY5_9FUNG</name>
<sequence>MRFSTLSLILTVSAILSPTITFCEAQDAVTAQSPPSSQSAADEDHPRVIFSKESKFPMPAAPSLTNAAPQMLATGNDGSNTLARRFLIPSYLIPSRDPVMGGKHSDTGAISKQPHFEQIRPEKQPTNVSQSRQQGRKQKRMIVYRKAHGVRQSSPVITGQMGPRRLAGERRDEPVDGLLSNVVKDIIPPTTGNTPAAPQGDNAPVATTPASAPQDQAPATPSPPATSEPSTPTTEAGSAPEPTPQQPAPAQTPDAPTEPVSPLQPTPEAPSSETPSDTENEPSASSETRPSPAKDTHSSSRSRSGSDESKTDGSEDDAGAYATGSSDDSQGRDVKPTGVPTASSEVSRGSSTGTTIGIVVAAILIAGAIGVWIFRKWKLAPSRQFKSKIAGHSDHESGSTAGLTCASAGVGGAAGGGAAAIYGGSIHDDCSDYQSSYDNIYHQHSNTNLLSHDPTKQPQMESIIMMDGGASIMAATAMSSPAATYQQQQHYPHPYDIPQHPQDYGYEHEYQARYEDHQQYGYHHLQQQGQMHHQYPQHQQHLSMSRHTSGSVTNYGQYRHAHSESIASSVPSVAMVGGRGGPIGNGGGVPGMGHNIHGYGSEDYTQNDQFLRELRE</sequence>
<feature type="transmembrane region" description="Helical" evidence="2">
    <location>
        <begin position="356"/>
        <end position="374"/>
    </location>
</feature>
<dbReference type="Proteomes" id="UP000738325">
    <property type="component" value="Unassembled WGS sequence"/>
</dbReference>
<keyword evidence="2" id="KW-0812">Transmembrane</keyword>
<protein>
    <recommendedName>
        <fullName evidence="6">Mid2 domain-containing protein</fullName>
    </recommendedName>
</protein>
<feature type="signal peptide" evidence="3">
    <location>
        <begin position="1"/>
        <end position="25"/>
    </location>
</feature>
<dbReference type="AlphaFoldDB" id="A0A9P6ULY5"/>
<evidence type="ECO:0008006" key="6">
    <source>
        <dbReference type="Google" id="ProtNLM"/>
    </source>
</evidence>
<keyword evidence="5" id="KW-1185">Reference proteome</keyword>
<evidence type="ECO:0000256" key="2">
    <source>
        <dbReference type="SAM" id="Phobius"/>
    </source>
</evidence>
<evidence type="ECO:0000256" key="1">
    <source>
        <dbReference type="SAM" id="MobiDB-lite"/>
    </source>
</evidence>
<feature type="chain" id="PRO_5040400654" description="Mid2 domain-containing protein" evidence="3">
    <location>
        <begin position="26"/>
        <end position="616"/>
    </location>
</feature>
<gene>
    <name evidence="4" type="ORF">BGZ99_009650</name>
</gene>
<feature type="compositionally biased region" description="Basic residues" evidence="1">
    <location>
        <begin position="134"/>
        <end position="149"/>
    </location>
</feature>
<evidence type="ECO:0000313" key="4">
    <source>
        <dbReference type="EMBL" id="KAG0312225.1"/>
    </source>
</evidence>
<dbReference type="OrthoDB" id="2450039at2759"/>
<organism evidence="4 5">
    <name type="scientific">Dissophora globulifera</name>
    <dbReference type="NCBI Taxonomy" id="979702"/>
    <lineage>
        <taxon>Eukaryota</taxon>
        <taxon>Fungi</taxon>
        <taxon>Fungi incertae sedis</taxon>
        <taxon>Mucoromycota</taxon>
        <taxon>Mortierellomycotina</taxon>
        <taxon>Mortierellomycetes</taxon>
        <taxon>Mortierellales</taxon>
        <taxon>Mortierellaceae</taxon>
        <taxon>Dissophora</taxon>
    </lineage>
</organism>
<feature type="compositionally biased region" description="Polar residues" evidence="1">
    <location>
        <begin position="340"/>
        <end position="351"/>
    </location>
</feature>
<dbReference type="EMBL" id="JAAAIP010000832">
    <property type="protein sequence ID" value="KAG0312225.1"/>
    <property type="molecule type" value="Genomic_DNA"/>
</dbReference>
<proteinExistence type="predicted"/>
<reference evidence="4" key="1">
    <citation type="journal article" date="2020" name="Fungal Divers.">
        <title>Resolving the Mortierellaceae phylogeny through synthesis of multi-gene phylogenetics and phylogenomics.</title>
        <authorList>
            <person name="Vandepol N."/>
            <person name="Liber J."/>
            <person name="Desiro A."/>
            <person name="Na H."/>
            <person name="Kennedy M."/>
            <person name="Barry K."/>
            <person name="Grigoriev I.V."/>
            <person name="Miller A.N."/>
            <person name="O'Donnell K."/>
            <person name="Stajich J.E."/>
            <person name="Bonito G."/>
        </authorList>
    </citation>
    <scope>NUCLEOTIDE SEQUENCE</scope>
    <source>
        <strain evidence="4">REB-010B</strain>
    </source>
</reference>
<accession>A0A9P6ULY5</accession>
<evidence type="ECO:0000256" key="3">
    <source>
        <dbReference type="SAM" id="SignalP"/>
    </source>
</evidence>
<feature type="compositionally biased region" description="Low complexity" evidence="1">
    <location>
        <begin position="227"/>
        <end position="240"/>
    </location>
</feature>
<evidence type="ECO:0000313" key="5">
    <source>
        <dbReference type="Proteomes" id="UP000738325"/>
    </source>
</evidence>
<feature type="region of interest" description="Disordered" evidence="1">
    <location>
        <begin position="98"/>
        <end position="351"/>
    </location>
</feature>
<keyword evidence="3" id="KW-0732">Signal</keyword>
<feature type="compositionally biased region" description="Low complexity" evidence="1">
    <location>
        <begin position="206"/>
        <end position="219"/>
    </location>
</feature>